<feature type="region of interest" description="Disordered" evidence="7">
    <location>
        <begin position="1"/>
        <end position="42"/>
    </location>
</feature>
<evidence type="ECO:0000256" key="1">
    <source>
        <dbReference type="ARBA" id="ARBA00022723"/>
    </source>
</evidence>
<organism evidence="9 10">
    <name type="scientific">Exophiala mesophila</name>
    <name type="common">Black yeast-like fungus</name>
    <dbReference type="NCBI Taxonomy" id="212818"/>
    <lineage>
        <taxon>Eukaryota</taxon>
        <taxon>Fungi</taxon>
        <taxon>Dikarya</taxon>
        <taxon>Ascomycota</taxon>
        <taxon>Pezizomycotina</taxon>
        <taxon>Eurotiomycetes</taxon>
        <taxon>Chaetothyriomycetidae</taxon>
        <taxon>Chaetothyriales</taxon>
        <taxon>Herpotrichiellaceae</taxon>
        <taxon>Exophiala</taxon>
    </lineage>
</organism>
<dbReference type="SMART" id="SM00906">
    <property type="entry name" value="Fungal_trans"/>
    <property type="match status" value="1"/>
</dbReference>
<dbReference type="GO" id="GO:0003677">
    <property type="term" value="F:DNA binding"/>
    <property type="evidence" value="ECO:0007669"/>
    <property type="project" value="UniProtKB-KW"/>
</dbReference>
<dbReference type="PANTHER" id="PTHR31313">
    <property type="entry name" value="TY1 ENHANCER ACTIVATOR"/>
    <property type="match status" value="1"/>
</dbReference>
<keyword evidence="6" id="KW-0539">Nucleus</keyword>
<keyword evidence="2" id="KW-0862">Zinc</keyword>
<evidence type="ECO:0000256" key="7">
    <source>
        <dbReference type="SAM" id="MobiDB-lite"/>
    </source>
</evidence>
<reference evidence="9 10" key="1">
    <citation type="submission" date="2017-03" db="EMBL/GenBank/DDBJ databases">
        <title>Genomes of endolithic fungi from Antarctica.</title>
        <authorList>
            <person name="Coleine C."/>
            <person name="Masonjones S."/>
            <person name="Stajich J.E."/>
        </authorList>
    </citation>
    <scope>NUCLEOTIDE SEQUENCE [LARGE SCALE GENOMIC DNA]</scope>
    <source>
        <strain evidence="9 10">CCFEE 6314</strain>
    </source>
</reference>
<evidence type="ECO:0000259" key="8">
    <source>
        <dbReference type="SMART" id="SM00906"/>
    </source>
</evidence>
<sequence length="541" mass="60819">MSIGPSSDPKVAVTPSVLSSTEASVGSRRPRPTELEDDQLSSVDGVTKQLTSRLGRLQITQGGHSRYYGATSNLHILHSGLNSLVQPSIRNVFVHGDAAIVQAGLEWSADPPYEEHLINLFFSWHNTLMHVVDRDIFLEERQRFQERISTDLYSPALENAVYAIAAAHTDRSHPAVPDTTDEFFAFRAKTYIEIEIDCPTIATAQALLVLSAHEAAHARESRGWIYSGMAVQIMTDLGLHLDLPGESSQLETPDQGYDRLLNLRRNLFWSTNTIDTLWSAHCGRPSLLKGFIHNVKPPQPSTTDMWRFYVDEYSSRKFPDEFDFAAANLVHIHLASLMTVHARVSQVLYSGVPDRLTDIEAFVSQSDTDFRDWFKALPPRLQLDTSGKTTFYVPAVMELHLSYHECIILLHRPLVSPEDTTDTTLLSPTSSLHHCLVSAREICKILTLFRRAYGLRRPHHLMVHVTMTAALIHVFQLSVVPGPDGETKRAQQDLLTCIQALGEMGQTYKSASRALDVVTALRQSWQDNNHLNDRFKRPKVK</sequence>
<proteinExistence type="predicted"/>
<dbReference type="Proteomes" id="UP000288859">
    <property type="component" value="Unassembled WGS sequence"/>
</dbReference>
<dbReference type="InterPro" id="IPR051615">
    <property type="entry name" value="Transcr_Regulatory_Elem"/>
</dbReference>
<dbReference type="CDD" id="cd12148">
    <property type="entry name" value="fungal_TF_MHR"/>
    <property type="match status" value="1"/>
</dbReference>
<evidence type="ECO:0000256" key="3">
    <source>
        <dbReference type="ARBA" id="ARBA00023015"/>
    </source>
</evidence>
<keyword evidence="3" id="KW-0805">Transcription regulation</keyword>
<dbReference type="GO" id="GO:0006351">
    <property type="term" value="P:DNA-templated transcription"/>
    <property type="evidence" value="ECO:0007669"/>
    <property type="project" value="InterPro"/>
</dbReference>
<keyword evidence="5" id="KW-0804">Transcription</keyword>
<evidence type="ECO:0000256" key="4">
    <source>
        <dbReference type="ARBA" id="ARBA00023125"/>
    </source>
</evidence>
<evidence type="ECO:0000256" key="5">
    <source>
        <dbReference type="ARBA" id="ARBA00023163"/>
    </source>
</evidence>
<dbReference type="VEuPathDB" id="FungiDB:PV10_00546"/>
<dbReference type="Pfam" id="PF04082">
    <property type="entry name" value="Fungal_trans"/>
    <property type="match status" value="1"/>
</dbReference>
<evidence type="ECO:0000313" key="9">
    <source>
        <dbReference type="EMBL" id="RVX71486.1"/>
    </source>
</evidence>
<comment type="caution">
    <text evidence="9">The sequence shown here is derived from an EMBL/GenBank/DDBJ whole genome shotgun (WGS) entry which is preliminary data.</text>
</comment>
<evidence type="ECO:0000313" key="10">
    <source>
        <dbReference type="Proteomes" id="UP000288859"/>
    </source>
</evidence>
<protein>
    <recommendedName>
        <fullName evidence="8">Xylanolytic transcriptional activator regulatory domain-containing protein</fullName>
    </recommendedName>
</protein>
<feature type="domain" description="Xylanolytic transcriptional activator regulatory" evidence="8">
    <location>
        <begin position="223"/>
        <end position="304"/>
    </location>
</feature>
<name>A0A438N762_EXOME</name>
<accession>A0A438N762</accession>
<dbReference type="PANTHER" id="PTHR31313:SF77">
    <property type="entry name" value="ZN(II)2CYS6 TRANSCRIPTION FACTOR (EUROFUNG)"/>
    <property type="match status" value="1"/>
</dbReference>
<dbReference type="AlphaFoldDB" id="A0A438N762"/>
<dbReference type="InterPro" id="IPR007219">
    <property type="entry name" value="XnlR_reg_dom"/>
</dbReference>
<dbReference type="OrthoDB" id="4139475at2759"/>
<dbReference type="EMBL" id="NAJM01000017">
    <property type="protein sequence ID" value="RVX71486.1"/>
    <property type="molecule type" value="Genomic_DNA"/>
</dbReference>
<evidence type="ECO:0000256" key="2">
    <source>
        <dbReference type="ARBA" id="ARBA00022833"/>
    </source>
</evidence>
<evidence type="ECO:0000256" key="6">
    <source>
        <dbReference type="ARBA" id="ARBA00023242"/>
    </source>
</evidence>
<keyword evidence="4" id="KW-0238">DNA-binding</keyword>
<gene>
    <name evidence="9" type="ORF">B0A52_05058</name>
</gene>
<dbReference type="GO" id="GO:0008270">
    <property type="term" value="F:zinc ion binding"/>
    <property type="evidence" value="ECO:0007669"/>
    <property type="project" value="InterPro"/>
</dbReference>
<keyword evidence="1" id="KW-0479">Metal-binding</keyword>